<evidence type="ECO:0000313" key="1">
    <source>
        <dbReference type="EMBL" id="KZT10896.1"/>
    </source>
</evidence>
<protein>
    <submittedName>
        <fullName evidence="1">Uncharacterized protein</fullName>
    </submittedName>
</protein>
<dbReference type="EMBL" id="KV427608">
    <property type="protein sequence ID" value="KZT10896.1"/>
    <property type="molecule type" value="Genomic_DNA"/>
</dbReference>
<dbReference type="GeneID" id="63819172"/>
<dbReference type="Proteomes" id="UP000076871">
    <property type="component" value="Unassembled WGS sequence"/>
</dbReference>
<keyword evidence="2" id="KW-1185">Reference proteome</keyword>
<dbReference type="AlphaFoldDB" id="A0A165GVX4"/>
<proteinExistence type="predicted"/>
<dbReference type="OrthoDB" id="3230070at2759"/>
<evidence type="ECO:0000313" key="2">
    <source>
        <dbReference type="Proteomes" id="UP000076871"/>
    </source>
</evidence>
<name>A0A165GVX4_9APHY</name>
<accession>A0A165GVX4</accession>
<sequence length="160" mass="18268">MGGNIKQGSLRLTSSAPAIHPPSLVWAKSHARIRALHHWRRDWRKDAHPSPFRAAVTAEPSLTLHRYFRENDDTRQVECRLVHLLTGHGHVGSYYNRFVHEESIACQCRTANMQTRDHLLIDCTSYPSSTPPQTPPPYPPQSCALPFQRCLVRPGRFPSR</sequence>
<dbReference type="RefSeq" id="XP_040768636.1">
    <property type="nucleotide sequence ID" value="XM_040902141.1"/>
</dbReference>
<gene>
    <name evidence="1" type="ORF">LAESUDRAFT_354325</name>
</gene>
<reference evidence="1 2" key="1">
    <citation type="journal article" date="2016" name="Mol. Biol. Evol.">
        <title>Comparative Genomics of Early-Diverging Mushroom-Forming Fungi Provides Insights into the Origins of Lignocellulose Decay Capabilities.</title>
        <authorList>
            <person name="Nagy L.G."/>
            <person name="Riley R."/>
            <person name="Tritt A."/>
            <person name="Adam C."/>
            <person name="Daum C."/>
            <person name="Floudas D."/>
            <person name="Sun H."/>
            <person name="Yadav J.S."/>
            <person name="Pangilinan J."/>
            <person name="Larsson K.H."/>
            <person name="Matsuura K."/>
            <person name="Barry K."/>
            <person name="Labutti K."/>
            <person name="Kuo R."/>
            <person name="Ohm R.A."/>
            <person name="Bhattacharya S.S."/>
            <person name="Shirouzu T."/>
            <person name="Yoshinaga Y."/>
            <person name="Martin F.M."/>
            <person name="Grigoriev I.V."/>
            <person name="Hibbett D.S."/>
        </authorList>
    </citation>
    <scope>NUCLEOTIDE SEQUENCE [LARGE SCALE GENOMIC DNA]</scope>
    <source>
        <strain evidence="1 2">93-53</strain>
    </source>
</reference>
<dbReference type="InParanoid" id="A0A165GVX4"/>
<organism evidence="1 2">
    <name type="scientific">Laetiporus sulphureus 93-53</name>
    <dbReference type="NCBI Taxonomy" id="1314785"/>
    <lineage>
        <taxon>Eukaryota</taxon>
        <taxon>Fungi</taxon>
        <taxon>Dikarya</taxon>
        <taxon>Basidiomycota</taxon>
        <taxon>Agaricomycotina</taxon>
        <taxon>Agaricomycetes</taxon>
        <taxon>Polyporales</taxon>
        <taxon>Laetiporus</taxon>
    </lineage>
</organism>